<evidence type="ECO:0000256" key="3">
    <source>
        <dbReference type="ARBA" id="ARBA00022833"/>
    </source>
</evidence>
<evidence type="ECO:0000256" key="1">
    <source>
        <dbReference type="ARBA" id="ARBA00022723"/>
    </source>
</evidence>
<evidence type="ECO:0000313" key="7">
    <source>
        <dbReference type="EMBL" id="KKA22355.1"/>
    </source>
</evidence>
<dbReference type="GO" id="GO:0006338">
    <property type="term" value="P:chromatin remodeling"/>
    <property type="evidence" value="ECO:0007669"/>
    <property type="project" value="InterPro"/>
</dbReference>
<feature type="region of interest" description="Disordered" evidence="5">
    <location>
        <begin position="79"/>
        <end position="106"/>
    </location>
</feature>
<reference evidence="7 8" key="1">
    <citation type="submission" date="2015-04" db="EMBL/GenBank/DDBJ databases">
        <authorList>
            <person name="Heijne W.H."/>
            <person name="Fedorova N.D."/>
            <person name="Nierman W.C."/>
            <person name="Vollebregt A.W."/>
            <person name="Zhao Z."/>
            <person name="Wu L."/>
            <person name="Kumar M."/>
            <person name="Stam H."/>
            <person name="van den Berg M.A."/>
            <person name="Pel H.J."/>
        </authorList>
    </citation>
    <scope>NUCLEOTIDE SEQUENCE [LARGE SCALE GENOMIC DNA]</scope>
    <source>
        <strain evidence="7 8">CBS 393.64</strain>
    </source>
</reference>
<evidence type="ECO:0000256" key="2">
    <source>
        <dbReference type="ARBA" id="ARBA00022771"/>
    </source>
</evidence>
<keyword evidence="2 4" id="KW-0863">Zinc-finger</keyword>
<organism evidence="7 8">
    <name type="scientific">Rasamsonia emersonii (strain ATCC 16479 / CBS 393.64 / IMI 116815)</name>
    <dbReference type="NCBI Taxonomy" id="1408163"/>
    <lineage>
        <taxon>Eukaryota</taxon>
        <taxon>Fungi</taxon>
        <taxon>Dikarya</taxon>
        <taxon>Ascomycota</taxon>
        <taxon>Pezizomycotina</taxon>
        <taxon>Eurotiomycetes</taxon>
        <taxon>Eurotiomycetidae</taxon>
        <taxon>Eurotiales</taxon>
        <taxon>Trichocomaceae</taxon>
        <taxon>Rasamsonia</taxon>
    </lineage>
</organism>
<dbReference type="GO" id="GO:0008270">
    <property type="term" value="F:zinc ion binding"/>
    <property type="evidence" value="ECO:0007669"/>
    <property type="project" value="UniProtKB-UniRule"/>
</dbReference>
<dbReference type="PROSITE" id="PS51083">
    <property type="entry name" value="ZF_HIT"/>
    <property type="match status" value="1"/>
</dbReference>
<name>A0A0F4YW91_RASE3</name>
<proteinExistence type="predicted"/>
<dbReference type="InterPro" id="IPR007529">
    <property type="entry name" value="Znf_HIT"/>
</dbReference>
<dbReference type="GeneID" id="25315910"/>
<feature type="compositionally biased region" description="Basic and acidic residues" evidence="5">
    <location>
        <begin position="79"/>
        <end position="90"/>
    </location>
</feature>
<dbReference type="InterPro" id="IPR039723">
    <property type="entry name" value="Vps71/ZNHIT1"/>
</dbReference>
<feature type="domain" description="HIT-type" evidence="6">
    <location>
        <begin position="280"/>
        <end position="312"/>
    </location>
</feature>
<dbReference type="PANTHER" id="PTHR13093">
    <property type="entry name" value="ZINC FINGER HIT DOMAIN CONTAINING PROTEIN 1"/>
    <property type="match status" value="1"/>
</dbReference>
<evidence type="ECO:0000256" key="5">
    <source>
        <dbReference type="SAM" id="MobiDB-lite"/>
    </source>
</evidence>
<feature type="compositionally biased region" description="Low complexity" evidence="5">
    <location>
        <begin position="126"/>
        <end position="135"/>
    </location>
</feature>
<evidence type="ECO:0000256" key="4">
    <source>
        <dbReference type="PROSITE-ProRule" id="PRU00453"/>
    </source>
</evidence>
<dbReference type="GO" id="GO:0005634">
    <property type="term" value="C:nucleus"/>
    <property type="evidence" value="ECO:0007669"/>
    <property type="project" value="UniProtKB-ARBA"/>
</dbReference>
<sequence length="316" mass="35093">MPLVEVLNTTSSHTTPGWTYVPDTGIDPSQAAINQTTGRKRGIREPGGRTDLTSRQNTAIIRHLAELDRENHRDVQIPIPTKKDAPKDAAGRVSRAKTTPNVRRILQSQKTFRNYLDDEEAALAQAQNAGTAASQRPGPPRMTKIPSRSTTPAVSKPEQSRKQQRKSLPPPSTAPTAPEAPAGKGKGKEKEKEQQQEQEPKQEHVQAQDQDQDQQPEDPEEQYPKGLIKTEYDNDPLLRSYIPSAPSERIMQMLLAEPPLTYNAARAGPSTSGKPPRYFCTICGYWGKIRCRNCGVRTCGLDCYKIHEDSRCGAFF</sequence>
<dbReference type="SUPFAM" id="SSF144232">
    <property type="entry name" value="HIT/MYND zinc finger-like"/>
    <property type="match status" value="1"/>
</dbReference>
<keyword evidence="1" id="KW-0479">Metal-binding</keyword>
<keyword evidence="3" id="KW-0862">Zinc</keyword>
<evidence type="ECO:0000313" key="8">
    <source>
        <dbReference type="Proteomes" id="UP000053958"/>
    </source>
</evidence>
<feature type="compositionally biased region" description="Acidic residues" evidence="5">
    <location>
        <begin position="210"/>
        <end position="221"/>
    </location>
</feature>
<gene>
    <name evidence="7" type="ORF">T310_3561</name>
</gene>
<dbReference type="RefSeq" id="XP_013328967.1">
    <property type="nucleotide sequence ID" value="XM_013473513.1"/>
</dbReference>
<accession>A0A0F4YW91</accession>
<dbReference type="OrthoDB" id="74807at2759"/>
<dbReference type="STRING" id="1408163.A0A0F4YW91"/>
<dbReference type="Proteomes" id="UP000053958">
    <property type="component" value="Unassembled WGS sequence"/>
</dbReference>
<dbReference type="Pfam" id="PF04438">
    <property type="entry name" value="zf-HIT"/>
    <property type="match status" value="1"/>
</dbReference>
<feature type="region of interest" description="Disordered" evidence="5">
    <location>
        <begin position="126"/>
        <end position="232"/>
    </location>
</feature>
<feature type="compositionally biased region" description="Polar residues" evidence="5">
    <location>
        <begin position="96"/>
        <end position="106"/>
    </location>
</feature>
<comment type="caution">
    <text evidence="7">The sequence shown here is derived from an EMBL/GenBank/DDBJ whole genome shotgun (WGS) entry which is preliminary data.</text>
</comment>
<dbReference type="EMBL" id="LASV01000143">
    <property type="protein sequence ID" value="KKA22355.1"/>
    <property type="molecule type" value="Genomic_DNA"/>
</dbReference>
<feature type="compositionally biased region" description="Basic and acidic residues" evidence="5">
    <location>
        <begin position="186"/>
        <end position="206"/>
    </location>
</feature>
<dbReference type="AlphaFoldDB" id="A0A0F4YW91"/>
<dbReference type="CDD" id="cd21437">
    <property type="entry name" value="zf-HIT_ZNHIT1_like"/>
    <property type="match status" value="1"/>
</dbReference>
<evidence type="ECO:0000259" key="6">
    <source>
        <dbReference type="PROSITE" id="PS51083"/>
    </source>
</evidence>
<protein>
    <submittedName>
        <fullName evidence="7">HIT finger domain protein</fullName>
    </submittedName>
</protein>
<keyword evidence="8" id="KW-1185">Reference proteome</keyword>